<organism evidence="2 3">
    <name type="scientific">Roseimicrobium gellanilyticum</name>
    <dbReference type="NCBI Taxonomy" id="748857"/>
    <lineage>
        <taxon>Bacteria</taxon>
        <taxon>Pseudomonadati</taxon>
        <taxon>Verrucomicrobiota</taxon>
        <taxon>Verrucomicrobiia</taxon>
        <taxon>Verrucomicrobiales</taxon>
        <taxon>Verrucomicrobiaceae</taxon>
        <taxon>Roseimicrobium</taxon>
    </lineage>
</organism>
<comment type="caution">
    <text evidence="2">The sequence shown here is derived from an EMBL/GenBank/DDBJ whole genome shotgun (WGS) entry which is preliminary data.</text>
</comment>
<gene>
    <name evidence="2" type="ORF">DES53_106251</name>
</gene>
<proteinExistence type="predicted"/>
<dbReference type="RefSeq" id="WP_113959662.1">
    <property type="nucleotide sequence ID" value="NZ_QNRR01000006.1"/>
</dbReference>
<dbReference type="EMBL" id="QNRR01000006">
    <property type="protein sequence ID" value="RBP42542.1"/>
    <property type="molecule type" value="Genomic_DNA"/>
</dbReference>
<keyword evidence="3" id="KW-1185">Reference proteome</keyword>
<dbReference type="Proteomes" id="UP000253426">
    <property type="component" value="Unassembled WGS sequence"/>
</dbReference>
<protein>
    <submittedName>
        <fullName evidence="2">Uncharacterized protein</fullName>
    </submittedName>
</protein>
<evidence type="ECO:0000313" key="3">
    <source>
        <dbReference type="Proteomes" id="UP000253426"/>
    </source>
</evidence>
<evidence type="ECO:0000313" key="2">
    <source>
        <dbReference type="EMBL" id="RBP42542.1"/>
    </source>
</evidence>
<dbReference type="AlphaFoldDB" id="A0A366HIQ3"/>
<evidence type="ECO:0000256" key="1">
    <source>
        <dbReference type="SAM" id="SignalP"/>
    </source>
</evidence>
<keyword evidence="1" id="KW-0732">Signal</keyword>
<feature type="chain" id="PRO_5016602841" evidence="1">
    <location>
        <begin position="24"/>
        <end position="337"/>
    </location>
</feature>
<name>A0A366HIQ3_9BACT</name>
<sequence length="337" mass="37267">MRAPPTCVRLWAGLSLVTGFTLATGFLHQVAAATGTGNDTEILARDLGGTRWFWHGREDRVLELRKDGTFDLEDWKQQGISAIWKATGPKQVTVTVVSQKFRNLTATLDFDTSLNSFTGKDLDQKRAIAPSPRIAVSPGPGGGHPALTKLLGGTQWYWHGKKDRVLEFRKDGNFQLADWAQQGISAVWQASGEREVTVTVTSAKFKNLTATLIFTENLSLFTGTDLDKNRIIAVSPRVDDGALLAQNLGGTRWLWHGKKDRVMKLRKDGHFELGDWNQQGISAVWQATGPREVTVTVISPKFRDLTATLVFDGGLTSFTGTDLDKKRQVVRSPRVDH</sequence>
<feature type="signal peptide" evidence="1">
    <location>
        <begin position="1"/>
        <end position="23"/>
    </location>
</feature>
<accession>A0A366HIQ3</accession>
<reference evidence="2 3" key="1">
    <citation type="submission" date="2018-06" db="EMBL/GenBank/DDBJ databases">
        <title>Genomic Encyclopedia of Type Strains, Phase IV (KMG-IV): sequencing the most valuable type-strain genomes for metagenomic binning, comparative biology and taxonomic classification.</title>
        <authorList>
            <person name="Goeker M."/>
        </authorList>
    </citation>
    <scope>NUCLEOTIDE SEQUENCE [LARGE SCALE GENOMIC DNA]</scope>
    <source>
        <strain evidence="2 3">DSM 25532</strain>
    </source>
</reference>